<keyword evidence="2" id="KW-1185">Reference proteome</keyword>
<evidence type="ECO:0000313" key="2">
    <source>
        <dbReference type="Proteomes" id="UP000184315"/>
    </source>
</evidence>
<gene>
    <name evidence="1" type="ORF">PL9214490285</name>
</gene>
<dbReference type="AlphaFoldDB" id="A0A1J1LL34"/>
<organism evidence="1 2">
    <name type="scientific">Planktothrix tepida PCC 9214</name>
    <dbReference type="NCBI Taxonomy" id="671072"/>
    <lineage>
        <taxon>Bacteria</taxon>
        <taxon>Bacillati</taxon>
        <taxon>Cyanobacteriota</taxon>
        <taxon>Cyanophyceae</taxon>
        <taxon>Oscillatoriophycideae</taxon>
        <taxon>Oscillatoriales</taxon>
        <taxon>Microcoleaceae</taxon>
        <taxon>Planktothrix</taxon>
    </lineage>
</organism>
<dbReference type="EMBL" id="CZDF01000154">
    <property type="protein sequence ID" value="CUR32738.1"/>
    <property type="molecule type" value="Genomic_DNA"/>
</dbReference>
<proteinExistence type="predicted"/>
<protein>
    <submittedName>
        <fullName evidence="1">Uncharacterized protein</fullName>
    </submittedName>
</protein>
<dbReference type="OrthoDB" id="583307at2"/>
<sequence>MFQSSKKLLAILISSLFIIVHSGFIGTAGALANRLTVTNANSPTVILVSDFAMLNDVGQLIEKTKVGSLNKIKGSQAFLDEQVQHLMEKEAEMADHLSAEAKALLSRANISQIISNIGTSIEENLTLSKKSMQDLSDFVASSQFIEASKNVLEQQNIAKDRVLEETNQLLKAKAELGLQILKNTQTTMGDTLISSKQILEDASKVTGDKLQYSQMLVQDFGNNIKTMNFSDISAKTQSLVDNINIPVNQLILDSISFAGEQLLGGNKQLQKDMKIFMESTPETMCQAYLDMSQGVDSLPWKTIQKGGSATFTLFRSITAASAAGAGALSGYAGIASTVSQLGLGGLTQLVAGWLGSSATGAAATAVVTSAVGGPLVMGTLLVGGTGAFAYGSYRFGQLIAGQLDDWAKTNCK</sequence>
<dbReference type="RefSeq" id="WP_072719437.1">
    <property type="nucleotide sequence ID" value="NZ_LN889801.1"/>
</dbReference>
<reference evidence="2" key="1">
    <citation type="submission" date="2015-10" db="EMBL/GenBank/DDBJ databases">
        <authorList>
            <person name="Regsiter A."/>
            <person name="william w."/>
        </authorList>
    </citation>
    <scope>NUCLEOTIDE SEQUENCE [LARGE SCALE GENOMIC DNA]</scope>
</reference>
<accession>A0A1J1LL34</accession>
<evidence type="ECO:0000313" key="1">
    <source>
        <dbReference type="EMBL" id="CUR32738.1"/>
    </source>
</evidence>
<name>A0A1J1LL34_9CYAN</name>
<dbReference type="Proteomes" id="UP000184315">
    <property type="component" value="Unassembled WGS sequence"/>
</dbReference>